<dbReference type="GeneID" id="19974612"/>
<feature type="transmembrane region" description="Helical" evidence="1">
    <location>
        <begin position="54"/>
        <end position="76"/>
    </location>
</feature>
<dbReference type="InParanoid" id="W2RMU6"/>
<keyword evidence="3" id="KW-1185">Reference proteome</keyword>
<evidence type="ECO:0000313" key="3">
    <source>
        <dbReference type="Proteomes" id="UP000030752"/>
    </source>
</evidence>
<dbReference type="HOGENOM" id="CLU_665893_0_0_1"/>
<feature type="transmembrane region" description="Helical" evidence="1">
    <location>
        <begin position="334"/>
        <end position="355"/>
    </location>
</feature>
<dbReference type="eggNOG" id="ENOG502SM9K">
    <property type="taxonomic scope" value="Eukaryota"/>
</dbReference>
<dbReference type="AlphaFoldDB" id="W2RMU6"/>
<proteinExistence type="predicted"/>
<feature type="transmembrane region" description="Helical" evidence="1">
    <location>
        <begin position="117"/>
        <end position="135"/>
    </location>
</feature>
<feature type="transmembrane region" description="Helical" evidence="1">
    <location>
        <begin position="88"/>
        <end position="105"/>
    </location>
</feature>
<dbReference type="OrthoDB" id="3021074at2759"/>
<sequence>MSNNNLGSYPADAAAHPDHMNCVYAISGTYGLLPRALYYVTLAFAIFGRHRQWLVIGALVTAMTYAGTTAIHQMALVSSKEYIYDLDILGAWAILSSGALAYIGMMHWSSTLRDSHVRVIFLLWGLLLGIALIFGRSEIFSTPLTPPEPACYSSTGQLLEYPIELGSPLFNCTYQCFSKRKPMRQASEVMAIPYSTLKNKYTDLSVVLVGPIQFAAYAALSWDSMQHSPSRTCTWIVMKYLQPKHHERLVRFIHDASMEHRYGGYVLLIHFMWRIPWSWLKFCLVSFTLPWFILGVIVDVLALPLLVINITLNEITLLKPDLPTNEANYAIGQWGPWTASVMVVFATFLNQFLLWNMRRKQRAKAAADEKKRQKQSENVYEIQERLEEQTTGVVKPGLMHIPTLQDMGRPT</sequence>
<feature type="transmembrane region" description="Helical" evidence="1">
    <location>
        <begin position="23"/>
        <end position="47"/>
    </location>
</feature>
<accession>W2RMU6</accession>
<keyword evidence="1" id="KW-0472">Membrane</keyword>
<feature type="transmembrane region" description="Helical" evidence="1">
    <location>
        <begin position="204"/>
        <end position="222"/>
    </location>
</feature>
<protein>
    <submittedName>
        <fullName evidence="2">Uncharacterized protein</fullName>
    </submittedName>
</protein>
<reference evidence="2 3" key="1">
    <citation type="submission" date="2013-03" db="EMBL/GenBank/DDBJ databases">
        <title>The Genome Sequence of Phialophora europaea CBS 101466.</title>
        <authorList>
            <consortium name="The Broad Institute Genomics Platform"/>
            <person name="Cuomo C."/>
            <person name="de Hoog S."/>
            <person name="Gorbushina A."/>
            <person name="Walker B."/>
            <person name="Young S.K."/>
            <person name="Zeng Q."/>
            <person name="Gargeya S."/>
            <person name="Fitzgerald M."/>
            <person name="Haas B."/>
            <person name="Abouelleil A."/>
            <person name="Allen A.W."/>
            <person name="Alvarado L."/>
            <person name="Arachchi H.M."/>
            <person name="Berlin A.M."/>
            <person name="Chapman S.B."/>
            <person name="Gainer-Dewar J."/>
            <person name="Goldberg J."/>
            <person name="Griggs A."/>
            <person name="Gujja S."/>
            <person name="Hansen M."/>
            <person name="Howarth C."/>
            <person name="Imamovic A."/>
            <person name="Ireland A."/>
            <person name="Larimer J."/>
            <person name="McCowan C."/>
            <person name="Murphy C."/>
            <person name="Pearson M."/>
            <person name="Poon T.W."/>
            <person name="Priest M."/>
            <person name="Roberts A."/>
            <person name="Saif S."/>
            <person name="Shea T."/>
            <person name="Sisk P."/>
            <person name="Sykes S."/>
            <person name="Wortman J."/>
            <person name="Nusbaum C."/>
            <person name="Birren B."/>
        </authorList>
    </citation>
    <scope>NUCLEOTIDE SEQUENCE [LARGE SCALE GENOMIC DNA]</scope>
    <source>
        <strain evidence="2 3">CBS 101466</strain>
    </source>
</reference>
<feature type="transmembrane region" description="Helical" evidence="1">
    <location>
        <begin position="282"/>
        <end position="308"/>
    </location>
</feature>
<keyword evidence="1" id="KW-1133">Transmembrane helix</keyword>
<dbReference type="RefSeq" id="XP_008719819.1">
    <property type="nucleotide sequence ID" value="XM_008721597.1"/>
</dbReference>
<dbReference type="VEuPathDB" id="FungiDB:HMPREF1541_07273"/>
<gene>
    <name evidence="2" type="ORF">HMPREF1541_07273</name>
</gene>
<dbReference type="Proteomes" id="UP000030752">
    <property type="component" value="Unassembled WGS sequence"/>
</dbReference>
<keyword evidence="1" id="KW-0812">Transmembrane</keyword>
<organism evidence="2 3">
    <name type="scientific">Cyphellophora europaea (strain CBS 101466)</name>
    <name type="common">Phialophora europaea</name>
    <dbReference type="NCBI Taxonomy" id="1220924"/>
    <lineage>
        <taxon>Eukaryota</taxon>
        <taxon>Fungi</taxon>
        <taxon>Dikarya</taxon>
        <taxon>Ascomycota</taxon>
        <taxon>Pezizomycotina</taxon>
        <taxon>Eurotiomycetes</taxon>
        <taxon>Chaetothyriomycetidae</taxon>
        <taxon>Chaetothyriales</taxon>
        <taxon>Cyphellophoraceae</taxon>
        <taxon>Cyphellophora</taxon>
    </lineage>
</organism>
<dbReference type="EMBL" id="KB822723">
    <property type="protein sequence ID" value="ETN37650.1"/>
    <property type="molecule type" value="Genomic_DNA"/>
</dbReference>
<evidence type="ECO:0000313" key="2">
    <source>
        <dbReference type="EMBL" id="ETN37650.1"/>
    </source>
</evidence>
<evidence type="ECO:0000256" key="1">
    <source>
        <dbReference type="SAM" id="Phobius"/>
    </source>
</evidence>
<dbReference type="STRING" id="1220924.W2RMU6"/>
<name>W2RMU6_CYPE1</name>